<dbReference type="OrthoDB" id="9814553at2"/>
<proteinExistence type="predicted"/>
<name>A0A285D9H8_9BACI</name>
<accession>A0A285D9H8</accession>
<protein>
    <submittedName>
        <fullName evidence="2">Helix-turn-helix protein</fullName>
    </submittedName>
</protein>
<dbReference type="InterPro" id="IPR010982">
    <property type="entry name" value="Lambda_DNA-bd_dom_sf"/>
</dbReference>
<evidence type="ECO:0000259" key="1">
    <source>
        <dbReference type="PROSITE" id="PS50943"/>
    </source>
</evidence>
<dbReference type="PROSITE" id="PS50943">
    <property type="entry name" value="HTH_CROC1"/>
    <property type="match status" value="1"/>
</dbReference>
<evidence type="ECO:0000313" key="2">
    <source>
        <dbReference type="EMBL" id="SNX75908.1"/>
    </source>
</evidence>
<dbReference type="CDD" id="cd00093">
    <property type="entry name" value="HTH_XRE"/>
    <property type="match status" value="1"/>
</dbReference>
<dbReference type="EMBL" id="OAOP01000022">
    <property type="protein sequence ID" value="SNX75908.1"/>
    <property type="molecule type" value="Genomic_DNA"/>
</dbReference>
<reference evidence="2 3" key="1">
    <citation type="submission" date="2017-08" db="EMBL/GenBank/DDBJ databases">
        <authorList>
            <person name="de Groot N.N."/>
        </authorList>
    </citation>
    <scope>NUCLEOTIDE SEQUENCE [LARGE SCALE GENOMIC DNA]</scope>
    <source>
        <strain evidence="2 3">JC228</strain>
    </source>
</reference>
<dbReference type="SMART" id="SM00530">
    <property type="entry name" value="HTH_XRE"/>
    <property type="match status" value="1"/>
</dbReference>
<dbReference type="SUPFAM" id="SSF47413">
    <property type="entry name" value="lambda repressor-like DNA-binding domains"/>
    <property type="match status" value="1"/>
</dbReference>
<gene>
    <name evidence="2" type="ORF">SAMN05877753_1223</name>
</gene>
<keyword evidence="3" id="KW-1185">Reference proteome</keyword>
<dbReference type="Gene3D" id="1.10.260.40">
    <property type="entry name" value="lambda repressor-like DNA-binding domains"/>
    <property type="match status" value="1"/>
</dbReference>
<feature type="domain" description="HTH cro/C1-type" evidence="1">
    <location>
        <begin position="10"/>
        <end position="64"/>
    </location>
</feature>
<sequence>MTITQLIETIRDIRKSQKLSQNQFAEKIGITPVSICRTENGTNTPYLDTFVRMAEGLGYEVVLKKK</sequence>
<dbReference type="RefSeq" id="WP_097160843.1">
    <property type="nucleotide sequence ID" value="NZ_JBEPMQ010000026.1"/>
</dbReference>
<dbReference type="GO" id="GO:0003677">
    <property type="term" value="F:DNA binding"/>
    <property type="evidence" value="ECO:0007669"/>
    <property type="project" value="InterPro"/>
</dbReference>
<dbReference type="InterPro" id="IPR001387">
    <property type="entry name" value="Cro/C1-type_HTH"/>
</dbReference>
<evidence type="ECO:0000313" key="3">
    <source>
        <dbReference type="Proteomes" id="UP000219546"/>
    </source>
</evidence>
<dbReference type="Pfam" id="PF01381">
    <property type="entry name" value="HTH_3"/>
    <property type="match status" value="1"/>
</dbReference>
<dbReference type="AlphaFoldDB" id="A0A285D9H8"/>
<organism evidence="2 3">
    <name type="scientific">Bacillus oleivorans</name>
    <dbReference type="NCBI Taxonomy" id="1448271"/>
    <lineage>
        <taxon>Bacteria</taxon>
        <taxon>Bacillati</taxon>
        <taxon>Bacillota</taxon>
        <taxon>Bacilli</taxon>
        <taxon>Bacillales</taxon>
        <taxon>Bacillaceae</taxon>
        <taxon>Bacillus</taxon>
    </lineage>
</organism>
<dbReference type="Proteomes" id="UP000219546">
    <property type="component" value="Unassembled WGS sequence"/>
</dbReference>